<evidence type="ECO:0000313" key="2">
    <source>
        <dbReference type="Proteomes" id="UP001243330"/>
    </source>
</evidence>
<accession>A0AAD9AJD4</accession>
<dbReference type="Proteomes" id="UP001243330">
    <property type="component" value="Unassembled WGS sequence"/>
</dbReference>
<dbReference type="PANTHER" id="PTHR48079">
    <property type="entry name" value="PROTEIN YEEZ"/>
    <property type="match status" value="1"/>
</dbReference>
<dbReference type="InterPro" id="IPR051783">
    <property type="entry name" value="NAD(P)-dependent_oxidoreduct"/>
</dbReference>
<dbReference type="GO" id="GO:0004029">
    <property type="term" value="F:aldehyde dehydrogenase (NAD+) activity"/>
    <property type="evidence" value="ECO:0007669"/>
    <property type="project" value="TreeGrafter"/>
</dbReference>
<proteinExistence type="predicted"/>
<keyword evidence="2" id="KW-1185">Reference proteome</keyword>
<dbReference type="PANTHER" id="PTHR48079:SF6">
    <property type="entry name" value="NAD(P)-BINDING DOMAIN-CONTAINING PROTEIN-RELATED"/>
    <property type="match status" value="1"/>
</dbReference>
<dbReference type="SUPFAM" id="SSF51735">
    <property type="entry name" value="NAD(P)-binding Rossmann-fold domains"/>
    <property type="match status" value="1"/>
</dbReference>
<protein>
    <recommendedName>
        <fullName evidence="3">NAD(P)-binding domain-containing protein</fullName>
    </recommendedName>
</protein>
<evidence type="ECO:0000313" key="1">
    <source>
        <dbReference type="EMBL" id="KAK1848832.1"/>
    </source>
</evidence>
<dbReference type="Gene3D" id="3.40.50.720">
    <property type="entry name" value="NAD(P)-binding Rossmann-like Domain"/>
    <property type="match status" value="1"/>
</dbReference>
<dbReference type="InterPro" id="IPR036291">
    <property type="entry name" value="NAD(P)-bd_dom_sf"/>
</dbReference>
<comment type="caution">
    <text evidence="1">The sequence shown here is derived from an EMBL/GenBank/DDBJ whole genome shotgun (WGS) entry which is preliminary data.</text>
</comment>
<dbReference type="AlphaFoldDB" id="A0AAD9AJD4"/>
<evidence type="ECO:0008006" key="3">
    <source>
        <dbReference type="Google" id="ProtNLM"/>
    </source>
</evidence>
<organism evidence="1 2">
    <name type="scientific">Colletotrichum chrysophilum</name>
    <dbReference type="NCBI Taxonomy" id="1836956"/>
    <lineage>
        <taxon>Eukaryota</taxon>
        <taxon>Fungi</taxon>
        <taxon>Dikarya</taxon>
        <taxon>Ascomycota</taxon>
        <taxon>Pezizomycotina</taxon>
        <taxon>Sordariomycetes</taxon>
        <taxon>Hypocreomycetidae</taxon>
        <taxon>Glomerellales</taxon>
        <taxon>Glomerellaceae</taxon>
        <taxon>Colletotrichum</taxon>
        <taxon>Colletotrichum gloeosporioides species complex</taxon>
    </lineage>
</organism>
<reference evidence="1" key="1">
    <citation type="submission" date="2023-01" db="EMBL/GenBank/DDBJ databases">
        <title>Colletotrichum chrysophilum M932 genome sequence.</title>
        <authorList>
            <person name="Baroncelli R."/>
        </authorList>
    </citation>
    <scope>NUCLEOTIDE SEQUENCE</scope>
    <source>
        <strain evidence="1">M932</strain>
    </source>
</reference>
<name>A0AAD9AJD4_9PEZI</name>
<dbReference type="GO" id="GO:0005737">
    <property type="term" value="C:cytoplasm"/>
    <property type="evidence" value="ECO:0007669"/>
    <property type="project" value="TreeGrafter"/>
</dbReference>
<dbReference type="EMBL" id="JAQOWY010000160">
    <property type="protein sequence ID" value="KAK1848832.1"/>
    <property type="molecule type" value="Genomic_DNA"/>
</dbReference>
<sequence>MPAQPVPVRILLIGASGYIGGSILSHLRSVSNAATLRVSALVRSPSAVETITTSYPEVHTLLGDLSNEKLLYDAATVSDIIIYAARNTQEGVKSLLAGLAATKAGDGHDEQHDVGRRPTLFIMLSAIISLADPKNLRLGEPPNGRSMSDVADLDTIMALPTHHWHVAQERAFLQLVAAEGKGDITAVIMGLPFAVGNGTGPVRTRGFVHNYVDAVLCRQDRCPFMMGNGRNTWSWGSPQDLASAVYFIVDRWKRDESRQSLGGYFFVEAGQLEMGDLARHAGGTIQSAQSAVNGADNGISRGMECESLQYPQFADLMPELPGLWGVSAQCRADRLRNMGWAPNHTEWKLLVEDCVIARLCR</sequence>
<gene>
    <name evidence="1" type="ORF">CCHR01_08524</name>
</gene>